<dbReference type="AlphaFoldDB" id="A0A1X7ULR8"/>
<proteinExistence type="predicted"/>
<dbReference type="InParanoid" id="A0A1X7ULR8"/>
<reference evidence="5" key="1">
    <citation type="submission" date="2017-05" db="UniProtKB">
        <authorList>
            <consortium name="EnsemblMetazoa"/>
        </authorList>
    </citation>
    <scope>IDENTIFICATION</scope>
</reference>
<evidence type="ECO:0000256" key="1">
    <source>
        <dbReference type="ARBA" id="ARBA00022499"/>
    </source>
</evidence>
<dbReference type="PANTHER" id="PTHR21446">
    <property type="entry name" value="DUF3504 DOMAIN-CONTAINING PROTEIN"/>
    <property type="match status" value="1"/>
</dbReference>
<protein>
    <recommendedName>
        <fullName evidence="4">ZMYM2-like/QRICH1 C-terminal domain-containing protein</fullName>
    </recommendedName>
</protein>
<sequence>MPVHLKKKRRLSLSLGKGKQRFSVASSEELEHASNQICVPKNTTTAINWAFRLLSDWSEQSSYQPELLWTLRDPEKFLTMMSQFCLEVKQQNGRPYTLKSLLQILINLQNYARTKDEGALPLMSQKDEHFKRIHTVLDVSRELHKEGVGTEKVQARIVTNLEENLLWDMRVLGTLQNAVFFNCGLYLCSRGGDEHRELKYSQFYIDEVRNASDQTQMIKCLTYTEHGSKNRPGSIHQVHLENKIVSHYSKKELGEKCFVFLMELYLSKLSMKAVEKDLFYCKPAQSTSGGKPWYYDMPVGHNTLGR</sequence>
<keyword evidence="2" id="KW-0597">Phosphoprotein</keyword>
<dbReference type="PANTHER" id="PTHR21446:SF12">
    <property type="entry name" value="POTASSIUM CHANNEL TETRAMERIZATION DOMAIN CONTAINING 1"/>
    <property type="match status" value="1"/>
</dbReference>
<accession>A0A1X7ULR8</accession>
<evidence type="ECO:0000256" key="3">
    <source>
        <dbReference type="ARBA" id="ARBA00022843"/>
    </source>
</evidence>
<evidence type="ECO:0000256" key="2">
    <source>
        <dbReference type="ARBA" id="ARBA00022553"/>
    </source>
</evidence>
<dbReference type="Pfam" id="PF12012">
    <property type="entry name" value="DUF3504"/>
    <property type="match status" value="1"/>
</dbReference>
<dbReference type="InterPro" id="IPR052787">
    <property type="entry name" value="MAVS"/>
</dbReference>
<keyword evidence="3" id="KW-0832">Ubl conjugation</keyword>
<evidence type="ECO:0000313" key="5">
    <source>
        <dbReference type="EnsemblMetazoa" id="Aqu2.1.28930_001"/>
    </source>
</evidence>
<feature type="domain" description="ZMYM2-like/QRICH1 C-terminal" evidence="4">
    <location>
        <begin position="158"/>
        <end position="304"/>
    </location>
</feature>
<evidence type="ECO:0000259" key="4">
    <source>
        <dbReference type="Pfam" id="PF12012"/>
    </source>
</evidence>
<keyword evidence="1" id="KW-1017">Isopeptide bond</keyword>
<dbReference type="EnsemblMetazoa" id="Aqu2.1.28930_001">
    <property type="protein sequence ID" value="Aqu2.1.28930_001"/>
    <property type="gene ID" value="Aqu2.1.28930"/>
</dbReference>
<organism evidence="5">
    <name type="scientific">Amphimedon queenslandica</name>
    <name type="common">Sponge</name>
    <dbReference type="NCBI Taxonomy" id="400682"/>
    <lineage>
        <taxon>Eukaryota</taxon>
        <taxon>Metazoa</taxon>
        <taxon>Porifera</taxon>
        <taxon>Demospongiae</taxon>
        <taxon>Heteroscleromorpha</taxon>
        <taxon>Haplosclerida</taxon>
        <taxon>Niphatidae</taxon>
        <taxon>Amphimedon</taxon>
    </lineage>
</organism>
<name>A0A1X7ULR8_AMPQE</name>
<dbReference type="InterPro" id="IPR021893">
    <property type="entry name" value="ZMYM2-like_C"/>
</dbReference>